<evidence type="ECO:0000256" key="8">
    <source>
        <dbReference type="ARBA" id="ARBA00022840"/>
    </source>
</evidence>
<sequence>MDPGPGPPVERVNRRFVAKDPAAAAPRMSSPATMNEQLSLLNAASKRIGSTLDMFETGRELMDVAVPRFADAAGILVQDRLMTDGEFPQRNTDGTALVRRIAVGVSDPAPGEYARAFPVDEVVVYEAWTPYARCMATGNPILYPRLGRRTAEEIGRFWQRDSVSKVLEDSSFLVVPLKARGRVLGFVIFTRRPDSEPFEEQDIGLAEELAARTAVCLDNARLYNRERRTALTLQSSLLPADLYQPLGLTIASRYLPASDLVGVGGDWYDVIPLPGCRVALVVGDVMGHGIRAAATMGQLRTAARTLASLDLSPAEVLFRLNRMSQDLDATQIATCVYATYDPVTRICALASAGHVPPILVRPGGKPELLELPPGLPLGIGNEPVEMRELVLPHDAVLAFYTDGLVESRERDIDEGIGMVCDLLAGQNRNLEEVCDLTISAQRPGHERDDIALLLARVRELDEDDIVEIDFPSDPRSASKARRFVRATLTEWRLDSIADATELMISELVSNAIKHGSGTVGLRLLRGPTLVCEVADRSLAMPVMREAGSEDDTGRGLHLINWLAHRWGSRLTPKGKVVWVEQSLP</sequence>
<dbReference type="FunFam" id="3.30.450.40:FF:000035">
    <property type="entry name" value="PAS sensor protein"/>
    <property type="match status" value="1"/>
</dbReference>
<dbReference type="InterPro" id="IPR001932">
    <property type="entry name" value="PPM-type_phosphatase-like_dom"/>
</dbReference>
<evidence type="ECO:0000259" key="16">
    <source>
        <dbReference type="SMART" id="SM00065"/>
    </source>
</evidence>
<accession>A0A1I3WN93</accession>
<evidence type="ECO:0000256" key="5">
    <source>
        <dbReference type="ARBA" id="ARBA00022741"/>
    </source>
</evidence>
<dbReference type="SUPFAM" id="SSF55874">
    <property type="entry name" value="ATPase domain of HSP90 chaperone/DNA topoisomerase II/histidine kinase"/>
    <property type="match status" value="1"/>
</dbReference>
<evidence type="ECO:0000256" key="12">
    <source>
        <dbReference type="ARBA" id="ARBA00047761"/>
    </source>
</evidence>
<dbReference type="Pfam" id="PF13581">
    <property type="entry name" value="HATPase_c_2"/>
    <property type="match status" value="1"/>
</dbReference>
<dbReference type="Gene3D" id="3.60.40.10">
    <property type="entry name" value="PPM-type phosphatase domain"/>
    <property type="match status" value="1"/>
</dbReference>
<feature type="domain" description="GAF" evidence="16">
    <location>
        <begin position="61"/>
        <end position="227"/>
    </location>
</feature>
<dbReference type="EMBL" id="FOQY01000017">
    <property type="protein sequence ID" value="SFK08347.1"/>
    <property type="molecule type" value="Genomic_DNA"/>
</dbReference>
<reference evidence="19" key="1">
    <citation type="submission" date="2016-10" db="EMBL/GenBank/DDBJ databases">
        <authorList>
            <person name="Varghese N."/>
            <person name="Submissions S."/>
        </authorList>
    </citation>
    <scope>NUCLEOTIDE SEQUENCE [LARGE SCALE GENOMIC DNA]</scope>
    <source>
        <strain evidence="19">CGMCC 4.2126</strain>
    </source>
</reference>
<proteinExistence type="predicted"/>
<dbReference type="Pfam" id="PF01590">
    <property type="entry name" value="GAF"/>
    <property type="match status" value="1"/>
</dbReference>
<dbReference type="SMART" id="SM00065">
    <property type="entry name" value="GAF"/>
    <property type="match status" value="1"/>
</dbReference>
<evidence type="ECO:0000313" key="18">
    <source>
        <dbReference type="EMBL" id="SFK08347.1"/>
    </source>
</evidence>
<dbReference type="AlphaFoldDB" id="A0A1I3WN93"/>
<gene>
    <name evidence="18" type="ORF">SAMN05216275_1175</name>
</gene>
<keyword evidence="3" id="KW-0808">Transferase</keyword>
<organism evidence="18 19">
    <name type="scientific">Streptosporangium canum</name>
    <dbReference type="NCBI Taxonomy" id="324952"/>
    <lineage>
        <taxon>Bacteria</taxon>
        <taxon>Bacillati</taxon>
        <taxon>Actinomycetota</taxon>
        <taxon>Actinomycetes</taxon>
        <taxon>Streptosporangiales</taxon>
        <taxon>Streptosporangiaceae</taxon>
        <taxon>Streptosporangium</taxon>
    </lineage>
</organism>
<evidence type="ECO:0000256" key="9">
    <source>
        <dbReference type="ARBA" id="ARBA00022842"/>
    </source>
</evidence>
<evidence type="ECO:0000313" key="19">
    <source>
        <dbReference type="Proteomes" id="UP000199111"/>
    </source>
</evidence>
<keyword evidence="7" id="KW-0378">Hydrolase</keyword>
<keyword evidence="4" id="KW-0479">Metal-binding</keyword>
<dbReference type="SUPFAM" id="SSF81606">
    <property type="entry name" value="PP2C-like"/>
    <property type="match status" value="1"/>
</dbReference>
<evidence type="ECO:0000256" key="6">
    <source>
        <dbReference type="ARBA" id="ARBA00022777"/>
    </source>
</evidence>
<dbReference type="GO" id="GO:0016301">
    <property type="term" value="F:kinase activity"/>
    <property type="evidence" value="ECO:0007669"/>
    <property type="project" value="UniProtKB-KW"/>
</dbReference>
<protein>
    <recommendedName>
        <fullName evidence="1">protein-serine/threonine phosphatase</fullName>
        <ecNumber evidence="1">3.1.3.16</ecNumber>
    </recommendedName>
    <alternativeName>
        <fullName evidence="15">Protein-serine/threonine phosphatase</fullName>
    </alternativeName>
    <alternativeName>
        <fullName evidence="14">Serine/threonine-protein kinase</fullName>
    </alternativeName>
</protein>
<comment type="function">
    <text evidence="13">Primarily acts as an independent SigF regulator that is sensitive to the osmosensory signal, mediating the cross talk of PknD with the SigF regulon. Possesses both phosphatase and kinase activities. The kinase domain functions as a classic anti-sigma factor-like kinase to phosphorylate the anti-anti-sigma factor domain at the canonical regulatory site, and the phosphatase domain antagonizes this activity.</text>
</comment>
<dbReference type="InterPro" id="IPR029016">
    <property type="entry name" value="GAF-like_dom_sf"/>
</dbReference>
<dbReference type="PANTHER" id="PTHR43156:SF2">
    <property type="entry name" value="STAGE II SPORULATION PROTEIN E"/>
    <property type="match status" value="1"/>
</dbReference>
<keyword evidence="8" id="KW-0067">ATP-binding</keyword>
<dbReference type="Gene3D" id="3.30.565.10">
    <property type="entry name" value="Histidine kinase-like ATPase, C-terminal domain"/>
    <property type="match status" value="1"/>
</dbReference>
<dbReference type="Gene3D" id="3.30.450.40">
    <property type="match status" value="1"/>
</dbReference>
<dbReference type="GO" id="GO:0046872">
    <property type="term" value="F:metal ion binding"/>
    <property type="evidence" value="ECO:0007669"/>
    <property type="project" value="UniProtKB-KW"/>
</dbReference>
<dbReference type="InterPro" id="IPR036890">
    <property type="entry name" value="HATPase_C_sf"/>
</dbReference>
<evidence type="ECO:0000259" key="17">
    <source>
        <dbReference type="SMART" id="SM00331"/>
    </source>
</evidence>
<evidence type="ECO:0000256" key="13">
    <source>
        <dbReference type="ARBA" id="ARBA00056274"/>
    </source>
</evidence>
<evidence type="ECO:0000256" key="4">
    <source>
        <dbReference type="ARBA" id="ARBA00022723"/>
    </source>
</evidence>
<dbReference type="FunFam" id="3.30.565.10:FF:000028">
    <property type="entry name" value="PAS sensor protein"/>
    <property type="match status" value="1"/>
</dbReference>
<dbReference type="InterPro" id="IPR003594">
    <property type="entry name" value="HATPase_dom"/>
</dbReference>
<comment type="catalytic activity">
    <reaction evidence="12">
        <text>O-phospho-L-seryl-[protein] + H2O = L-seryl-[protein] + phosphate</text>
        <dbReference type="Rhea" id="RHEA:20629"/>
        <dbReference type="Rhea" id="RHEA-COMP:9863"/>
        <dbReference type="Rhea" id="RHEA-COMP:11604"/>
        <dbReference type="ChEBI" id="CHEBI:15377"/>
        <dbReference type="ChEBI" id="CHEBI:29999"/>
        <dbReference type="ChEBI" id="CHEBI:43474"/>
        <dbReference type="ChEBI" id="CHEBI:83421"/>
        <dbReference type="EC" id="3.1.3.16"/>
    </reaction>
</comment>
<evidence type="ECO:0000256" key="11">
    <source>
        <dbReference type="ARBA" id="ARBA00023211"/>
    </source>
</evidence>
<evidence type="ECO:0000256" key="15">
    <source>
        <dbReference type="ARBA" id="ARBA00081350"/>
    </source>
</evidence>
<dbReference type="PANTHER" id="PTHR43156">
    <property type="entry name" value="STAGE II SPORULATION PROTEIN E-RELATED"/>
    <property type="match status" value="1"/>
</dbReference>
<dbReference type="InterPro" id="IPR052016">
    <property type="entry name" value="Bact_Sigma-Reg"/>
</dbReference>
<dbReference type="InterPro" id="IPR003018">
    <property type="entry name" value="GAF"/>
</dbReference>
<keyword evidence="19" id="KW-1185">Reference proteome</keyword>
<keyword evidence="2" id="KW-0597">Phosphoprotein</keyword>
<name>A0A1I3WN93_9ACTN</name>
<dbReference type="FunFam" id="3.60.40.10:FF:000005">
    <property type="entry name" value="Serine/threonine protein phosphatase"/>
    <property type="match status" value="1"/>
</dbReference>
<evidence type="ECO:0000256" key="3">
    <source>
        <dbReference type="ARBA" id="ARBA00022679"/>
    </source>
</evidence>
<dbReference type="SUPFAM" id="SSF55781">
    <property type="entry name" value="GAF domain-like"/>
    <property type="match status" value="1"/>
</dbReference>
<dbReference type="SMART" id="SM00331">
    <property type="entry name" value="PP2C_SIG"/>
    <property type="match status" value="1"/>
</dbReference>
<evidence type="ECO:0000256" key="10">
    <source>
        <dbReference type="ARBA" id="ARBA00022912"/>
    </source>
</evidence>
<dbReference type="EC" id="3.1.3.16" evidence="1"/>
<dbReference type="Pfam" id="PF07228">
    <property type="entry name" value="SpoIIE"/>
    <property type="match status" value="1"/>
</dbReference>
<evidence type="ECO:0000256" key="1">
    <source>
        <dbReference type="ARBA" id="ARBA00013081"/>
    </source>
</evidence>
<dbReference type="GO" id="GO:0004722">
    <property type="term" value="F:protein serine/threonine phosphatase activity"/>
    <property type="evidence" value="ECO:0007669"/>
    <property type="project" value="UniProtKB-EC"/>
</dbReference>
<dbReference type="CDD" id="cd16936">
    <property type="entry name" value="HATPase_RsbW-like"/>
    <property type="match status" value="1"/>
</dbReference>
<dbReference type="Proteomes" id="UP000199111">
    <property type="component" value="Unassembled WGS sequence"/>
</dbReference>
<keyword evidence="6" id="KW-0418">Kinase</keyword>
<dbReference type="InterPro" id="IPR036457">
    <property type="entry name" value="PPM-type-like_dom_sf"/>
</dbReference>
<feature type="domain" description="PPM-type phosphatase" evidence="17">
    <location>
        <begin position="248"/>
        <end position="457"/>
    </location>
</feature>
<evidence type="ECO:0000256" key="14">
    <source>
        <dbReference type="ARBA" id="ARBA00075117"/>
    </source>
</evidence>
<keyword evidence="11" id="KW-0464">Manganese</keyword>
<keyword evidence="9" id="KW-0460">Magnesium</keyword>
<keyword evidence="5" id="KW-0547">Nucleotide-binding</keyword>
<dbReference type="GO" id="GO:0005524">
    <property type="term" value="F:ATP binding"/>
    <property type="evidence" value="ECO:0007669"/>
    <property type="project" value="UniProtKB-KW"/>
</dbReference>
<keyword evidence="10" id="KW-0904">Protein phosphatase</keyword>
<evidence type="ECO:0000256" key="2">
    <source>
        <dbReference type="ARBA" id="ARBA00022553"/>
    </source>
</evidence>
<evidence type="ECO:0000256" key="7">
    <source>
        <dbReference type="ARBA" id="ARBA00022801"/>
    </source>
</evidence>